<evidence type="ECO:0000313" key="1">
    <source>
        <dbReference type="EMBL" id="GFJ87392.1"/>
    </source>
</evidence>
<name>A0A6V8KQD8_9ACTN</name>
<reference evidence="1 2" key="1">
    <citation type="submission" date="2020-03" db="EMBL/GenBank/DDBJ databases">
        <title>Whole genome shotgun sequence of Phytohabitans rumicis NBRC 108638.</title>
        <authorList>
            <person name="Komaki H."/>
            <person name="Tamura T."/>
        </authorList>
    </citation>
    <scope>NUCLEOTIDE SEQUENCE [LARGE SCALE GENOMIC DNA]</scope>
    <source>
        <strain evidence="1 2">NBRC 108638</strain>
    </source>
</reference>
<protein>
    <submittedName>
        <fullName evidence="1">Uncharacterized protein</fullName>
    </submittedName>
</protein>
<sequence>MLDRAGREAHAPDAAFSVEQIERVGLRAGTVHAFQGGEADAVVASLGLVDGDSPARSRFAGYP</sequence>
<proteinExistence type="predicted"/>
<keyword evidence="2" id="KW-1185">Reference proteome</keyword>
<accession>A0A6V8KQD8</accession>
<dbReference type="AlphaFoldDB" id="A0A6V8KQD8"/>
<gene>
    <name evidence="1" type="ORF">Prum_010340</name>
</gene>
<dbReference type="Proteomes" id="UP000482960">
    <property type="component" value="Unassembled WGS sequence"/>
</dbReference>
<evidence type="ECO:0000313" key="2">
    <source>
        <dbReference type="Proteomes" id="UP000482960"/>
    </source>
</evidence>
<reference evidence="1 2" key="2">
    <citation type="submission" date="2020-03" db="EMBL/GenBank/DDBJ databases">
        <authorList>
            <person name="Ichikawa N."/>
            <person name="Kimura A."/>
            <person name="Kitahashi Y."/>
            <person name="Uohara A."/>
        </authorList>
    </citation>
    <scope>NUCLEOTIDE SEQUENCE [LARGE SCALE GENOMIC DNA]</scope>
    <source>
        <strain evidence="1 2">NBRC 108638</strain>
    </source>
</reference>
<comment type="caution">
    <text evidence="1">The sequence shown here is derived from an EMBL/GenBank/DDBJ whole genome shotgun (WGS) entry which is preliminary data.</text>
</comment>
<dbReference type="RefSeq" id="WP_173074336.1">
    <property type="nucleotide sequence ID" value="NZ_BAABJB010000033.1"/>
</dbReference>
<dbReference type="EMBL" id="BLPG01000001">
    <property type="protein sequence ID" value="GFJ87392.1"/>
    <property type="molecule type" value="Genomic_DNA"/>
</dbReference>
<organism evidence="1 2">
    <name type="scientific">Phytohabitans rumicis</name>
    <dbReference type="NCBI Taxonomy" id="1076125"/>
    <lineage>
        <taxon>Bacteria</taxon>
        <taxon>Bacillati</taxon>
        <taxon>Actinomycetota</taxon>
        <taxon>Actinomycetes</taxon>
        <taxon>Micromonosporales</taxon>
        <taxon>Micromonosporaceae</taxon>
    </lineage>
</organism>